<evidence type="ECO:0000313" key="2">
    <source>
        <dbReference type="EMBL" id="KAG9445152.1"/>
    </source>
</evidence>
<dbReference type="EMBL" id="JAINDJ010000006">
    <property type="protein sequence ID" value="KAG9445152.1"/>
    <property type="molecule type" value="Genomic_DNA"/>
</dbReference>
<name>A0AAV7EC95_ARIFI</name>
<organism evidence="2 3">
    <name type="scientific">Aristolochia fimbriata</name>
    <name type="common">White veined hardy Dutchman's pipe vine</name>
    <dbReference type="NCBI Taxonomy" id="158543"/>
    <lineage>
        <taxon>Eukaryota</taxon>
        <taxon>Viridiplantae</taxon>
        <taxon>Streptophyta</taxon>
        <taxon>Embryophyta</taxon>
        <taxon>Tracheophyta</taxon>
        <taxon>Spermatophyta</taxon>
        <taxon>Magnoliopsida</taxon>
        <taxon>Magnoliidae</taxon>
        <taxon>Piperales</taxon>
        <taxon>Aristolochiaceae</taxon>
        <taxon>Aristolochia</taxon>
    </lineage>
</organism>
<evidence type="ECO:0000313" key="3">
    <source>
        <dbReference type="Proteomes" id="UP000825729"/>
    </source>
</evidence>
<evidence type="ECO:0000256" key="1">
    <source>
        <dbReference type="SAM" id="MobiDB-lite"/>
    </source>
</evidence>
<dbReference type="PANTHER" id="PTHR36337:SF1">
    <property type="entry name" value="OBSCURIN-LIKE PROTEIN"/>
    <property type="match status" value="1"/>
</dbReference>
<sequence>MAKLTPTVFLEEWLRNSVSLNTSQPSSSSQNPSAQTIIQSWSYLRDCHHQNSVQSHHLQSLETLNLSSQTSLHVADPQAKLLLSLLSLAPQQSHHLIFRLLYIWARKASNPSPSLLESLVPVLSRCFSERTYVDDQLIARGALLLGAISVVSRLSQASRSVCLELLSRLVEEDLHSTRLRQVLVAEVLAGIGYALVCSERNFFIKIFNCLLGIWRRGDGLAASLTDGLMLLHLMEWVISGFASMHSVGKLEVVGTEIEKSSERSYPHFSVVMACAGTLRAINQVQSGSRFEVSSTLRNLLEDRISSIALDLLIRTENFSNTSSYDHSCRLSLSCISLGLARIGHFSFRNPVLLCLVTSLLIEVFPLPSLCRRANGRTNGVSYSLELREVKEHLNSLLFREAGSVTNIFCNQYVLAREEDKLIVESYLWKYCEETYSALRAANFLLKNERNGVLVELEKIAEAAFLMVVVFSSVVVKHKVNSNTKYSIQTQSEVSVRVLVAFSCLEYMRRVRLPEYSETIQAIVKSVQQDRTASVSFIKSMPPYLDLTSHQAFRKIKYSWSEDEVQMARVLFYLRVIPTCIEYVPHHEFGKIVAPTMFLYMRHSSAKVTRASHLLFASFISSGIDANQDERILLKEQLVFYYMRRALEAYPEITPYEGMVSGVTALVRHLPAGSPAILYSVHCLAEHATRLCRETLSQDANFWMKWQGDMELPSKKILELLLRLISLVDIQTLPDLLKLLAQFVAQLPQIGQNLVLDKIYSHVEESDDVTRKPSLVSWLHSVSYLSSTSRGKDLHGTTTTTATAVGSNRESESDTISLNNTRARI</sequence>
<dbReference type="PANTHER" id="PTHR36337">
    <property type="entry name" value="OBSCURIN-LIKE PROTEIN"/>
    <property type="match status" value="1"/>
</dbReference>
<gene>
    <name evidence="2" type="ORF">H6P81_016492</name>
</gene>
<accession>A0AAV7EC95</accession>
<proteinExistence type="predicted"/>
<protein>
    <submittedName>
        <fullName evidence="2">Uncharacterized protein</fullName>
    </submittedName>
</protein>
<feature type="region of interest" description="Disordered" evidence="1">
    <location>
        <begin position="804"/>
        <end position="824"/>
    </location>
</feature>
<dbReference type="Proteomes" id="UP000825729">
    <property type="component" value="Unassembled WGS sequence"/>
</dbReference>
<dbReference type="AlphaFoldDB" id="A0AAV7EC95"/>
<keyword evidence="3" id="KW-1185">Reference proteome</keyword>
<comment type="caution">
    <text evidence="2">The sequence shown here is derived from an EMBL/GenBank/DDBJ whole genome shotgun (WGS) entry which is preliminary data.</text>
</comment>
<feature type="compositionally biased region" description="Polar residues" evidence="1">
    <location>
        <begin position="813"/>
        <end position="824"/>
    </location>
</feature>
<reference evidence="2 3" key="1">
    <citation type="submission" date="2021-07" db="EMBL/GenBank/DDBJ databases">
        <title>The Aristolochia fimbriata genome: insights into angiosperm evolution, floral development and chemical biosynthesis.</title>
        <authorList>
            <person name="Jiao Y."/>
        </authorList>
    </citation>
    <scope>NUCLEOTIDE SEQUENCE [LARGE SCALE GENOMIC DNA]</scope>
    <source>
        <strain evidence="2">IBCAS-2021</strain>
        <tissue evidence="2">Leaf</tissue>
    </source>
</reference>